<feature type="binding site" evidence="14">
    <location>
        <position position="145"/>
    </location>
    <ligand>
        <name>substrate</name>
    </ligand>
</feature>
<feature type="compositionally biased region" description="Acidic residues" evidence="16">
    <location>
        <begin position="385"/>
        <end position="396"/>
    </location>
</feature>
<evidence type="ECO:0000256" key="9">
    <source>
        <dbReference type="ARBA" id="ARBA00049193"/>
    </source>
</evidence>
<reference evidence="18" key="2">
    <citation type="submission" date="2025-08" db="UniProtKB">
        <authorList>
            <consortium name="Ensembl"/>
        </authorList>
    </citation>
    <scope>IDENTIFICATION</scope>
</reference>
<dbReference type="Proteomes" id="UP000265040">
    <property type="component" value="Chromosome 24"/>
</dbReference>
<comment type="similarity">
    <text evidence="11 12">Belongs to the histone deacetylase family. HD Type 1 subfamily.</text>
</comment>
<feature type="binding site" evidence="15">
    <location>
        <position position="260"/>
    </location>
    <ligand>
        <name>a divalent metal cation</name>
        <dbReference type="ChEBI" id="CHEBI:60240"/>
    </ligand>
</feature>
<keyword evidence="19" id="KW-1185">Reference proteome</keyword>
<evidence type="ECO:0000256" key="3">
    <source>
        <dbReference type="ARBA" id="ARBA00022801"/>
    </source>
</evidence>
<evidence type="ECO:0000256" key="12">
    <source>
        <dbReference type="PIRNR" id="PIRNR037913"/>
    </source>
</evidence>
<evidence type="ECO:0000256" key="8">
    <source>
        <dbReference type="ARBA" id="ARBA00049136"/>
    </source>
</evidence>
<feature type="binding site" evidence="14">
    <location>
        <position position="95"/>
    </location>
    <ligand>
        <name>substrate</name>
    </ligand>
</feature>
<keyword evidence="2" id="KW-0678">Repressor</keyword>
<comment type="subcellular location">
    <subcellularLocation>
        <location evidence="1 12">Nucleus</location>
    </subcellularLocation>
</comment>
<feature type="compositionally biased region" description="Basic and acidic residues" evidence="16">
    <location>
        <begin position="440"/>
        <end position="453"/>
    </location>
</feature>
<reference evidence="18" key="1">
    <citation type="submission" date="2021-04" db="EMBL/GenBank/DDBJ databases">
        <authorList>
            <consortium name="Wellcome Sanger Institute Data Sharing"/>
        </authorList>
    </citation>
    <scope>NUCLEOTIDE SEQUENCE [LARGE SCALE GENOMIC DNA]</scope>
</reference>
<dbReference type="AlphaFoldDB" id="A0A7N6ALB9"/>
<dbReference type="Gene3D" id="3.40.800.20">
    <property type="entry name" value="Histone deacetylase domain"/>
    <property type="match status" value="1"/>
</dbReference>
<feature type="domain" description="Histone deacetylase" evidence="17">
    <location>
        <begin position="24"/>
        <end position="314"/>
    </location>
</feature>
<evidence type="ECO:0000256" key="14">
    <source>
        <dbReference type="PIRSR" id="PIRSR037913-2"/>
    </source>
</evidence>
<evidence type="ECO:0000256" key="13">
    <source>
        <dbReference type="PIRSR" id="PIRSR037913-1"/>
    </source>
</evidence>
<evidence type="ECO:0000256" key="5">
    <source>
        <dbReference type="ARBA" id="ARBA00023015"/>
    </source>
</evidence>
<dbReference type="InterPro" id="IPR023801">
    <property type="entry name" value="His_deacetylse_dom"/>
</dbReference>
<evidence type="ECO:0000256" key="11">
    <source>
        <dbReference type="ARBA" id="ARBA00061569"/>
    </source>
</evidence>
<evidence type="ECO:0000313" key="18">
    <source>
        <dbReference type="Ensembl" id="ENSATEP00000050685.1"/>
    </source>
</evidence>
<evidence type="ECO:0000256" key="15">
    <source>
        <dbReference type="PIRSR" id="PIRSR037913-3"/>
    </source>
</evidence>
<evidence type="ECO:0000256" key="10">
    <source>
        <dbReference type="ARBA" id="ARBA00049416"/>
    </source>
</evidence>
<feature type="binding site" evidence="15">
    <location>
        <position position="174"/>
    </location>
    <ligand>
        <name>a divalent metal cation</name>
        <dbReference type="ChEBI" id="CHEBI:60240"/>
    </ligand>
</feature>
<dbReference type="PRINTS" id="PR01270">
    <property type="entry name" value="HDASUPER"/>
</dbReference>
<dbReference type="InterPro" id="IPR037138">
    <property type="entry name" value="His_deacetylse_dom_sf"/>
</dbReference>
<accession>A0A7N6ALB9</accession>
<proteinExistence type="inferred from homology"/>
<dbReference type="Pfam" id="PF00850">
    <property type="entry name" value="Hist_deacetyl"/>
    <property type="match status" value="1"/>
</dbReference>
<evidence type="ECO:0000256" key="2">
    <source>
        <dbReference type="ARBA" id="ARBA00022491"/>
    </source>
</evidence>
<dbReference type="FunFam" id="3.40.800.20:FF:000003">
    <property type="entry name" value="Histone deacetylase"/>
    <property type="match status" value="1"/>
</dbReference>
<evidence type="ECO:0000256" key="4">
    <source>
        <dbReference type="ARBA" id="ARBA00022853"/>
    </source>
</evidence>
<keyword evidence="15" id="KW-0479">Metal-binding</keyword>
<dbReference type="Ensembl" id="ENSATET00000053817.1">
    <property type="protein sequence ID" value="ENSATEP00000050685.1"/>
    <property type="gene ID" value="ENSATEG00000012237.3"/>
</dbReference>
<dbReference type="GO" id="GO:0005737">
    <property type="term" value="C:cytoplasm"/>
    <property type="evidence" value="ECO:0007669"/>
    <property type="project" value="UniProtKB-ARBA"/>
</dbReference>
<comment type="catalytic activity">
    <reaction evidence="8">
        <text>N(6)-acetyl-L-lysyl-[protein] + H2O = L-lysyl-[protein] + acetate</text>
        <dbReference type="Rhea" id="RHEA:58108"/>
        <dbReference type="Rhea" id="RHEA-COMP:9752"/>
        <dbReference type="Rhea" id="RHEA-COMP:10731"/>
        <dbReference type="ChEBI" id="CHEBI:15377"/>
        <dbReference type="ChEBI" id="CHEBI:29969"/>
        <dbReference type="ChEBI" id="CHEBI:30089"/>
        <dbReference type="ChEBI" id="CHEBI:61930"/>
    </reaction>
    <physiologicalReaction direction="left-to-right" evidence="8">
        <dbReference type="Rhea" id="RHEA:58109"/>
    </physiologicalReaction>
</comment>
<dbReference type="GO" id="GO:0046872">
    <property type="term" value="F:metal ion binding"/>
    <property type="evidence" value="ECO:0007669"/>
    <property type="project" value="UniProtKB-KW"/>
</dbReference>
<comment type="catalytic activity">
    <reaction evidence="10">
        <text>N(6)-acetyl-L-lysyl-[histone] + H2O = L-lysyl-[histone] + acetate</text>
        <dbReference type="Rhea" id="RHEA:58196"/>
        <dbReference type="Rhea" id="RHEA-COMP:9845"/>
        <dbReference type="Rhea" id="RHEA-COMP:11338"/>
        <dbReference type="ChEBI" id="CHEBI:15377"/>
        <dbReference type="ChEBI" id="CHEBI:29969"/>
        <dbReference type="ChEBI" id="CHEBI:30089"/>
        <dbReference type="ChEBI" id="CHEBI:61930"/>
        <dbReference type="EC" id="3.5.1.98"/>
    </reaction>
    <physiologicalReaction direction="left-to-right" evidence="10">
        <dbReference type="Rhea" id="RHEA:58197"/>
    </physiologicalReaction>
</comment>
<dbReference type="EC" id="3.5.1.98" evidence="12"/>
<keyword evidence="7 12" id="KW-0539">Nucleus</keyword>
<reference evidence="18" key="3">
    <citation type="submission" date="2025-09" db="UniProtKB">
        <authorList>
            <consortium name="Ensembl"/>
        </authorList>
    </citation>
    <scope>IDENTIFICATION</scope>
</reference>
<evidence type="ECO:0000313" key="19">
    <source>
        <dbReference type="Proteomes" id="UP000265040"/>
    </source>
</evidence>
<dbReference type="InterPro" id="IPR003084">
    <property type="entry name" value="HDAC_I/II"/>
</dbReference>
<dbReference type="PRINTS" id="PR01271">
    <property type="entry name" value="HISDACETLASE"/>
</dbReference>
<organism evidence="18 19">
    <name type="scientific">Anabas testudineus</name>
    <name type="common">Climbing perch</name>
    <name type="synonym">Anthias testudineus</name>
    <dbReference type="NCBI Taxonomy" id="64144"/>
    <lineage>
        <taxon>Eukaryota</taxon>
        <taxon>Metazoa</taxon>
        <taxon>Chordata</taxon>
        <taxon>Craniata</taxon>
        <taxon>Vertebrata</taxon>
        <taxon>Euteleostomi</taxon>
        <taxon>Actinopterygii</taxon>
        <taxon>Neopterygii</taxon>
        <taxon>Teleostei</taxon>
        <taxon>Neoteleostei</taxon>
        <taxon>Acanthomorphata</taxon>
        <taxon>Anabantaria</taxon>
        <taxon>Anabantiformes</taxon>
        <taxon>Anabantoidei</taxon>
        <taxon>Anabantidae</taxon>
        <taxon>Anabas</taxon>
    </lineage>
</organism>
<evidence type="ECO:0000259" key="17">
    <source>
        <dbReference type="Pfam" id="PF00850"/>
    </source>
</evidence>
<dbReference type="GeneTree" id="ENSGT00940000155725"/>
<sequence>IYASASVRLITDCDIGNYYYGQGHPMKPHRIRMTHNLLLNYGLYRKMEIYRPHKATADEMTKYHSDDYIKFLRSIRPDNMSEFSKQMQRFNVGEDCPVFDGLYEFCQLSAGGSAAGAVKLNRQQTDIAVNWAGGLHHAKKSEASGFCYVNDIVLAILELLKYHQRVLYIDIDIHHGDGVEEAFYTTDRVMTVSFHKYGEYFPGTGDLRDIGAGKGKYYAVNFPLRDGIDDESYEQIFKPVMAKVMEMYQPSAVVLQCGADSLSGDRLGCFNLTIRGHGKCVEYMKSFNLPLLMLGGGGYTIRNVARCWTYETAVALDSDIPDELPYNDYFEYFGPDFKLHISPSNMTNQNTHEYMDKIKQRLFENLRMLPHAPGVQMQAIPEDAIPEDTVNEDTEDPDKRLSIRATDKRIACDEEFSDSEDEGEGGRRNTANQKKGPKRPRVDEDKKEGDEKKSGGYSGYFLWIRPGQHPGGTLDHSSLHNCFNLDILLVRLV</sequence>
<feature type="binding site" evidence="14">
    <location>
        <position position="299"/>
    </location>
    <ligand>
        <name>substrate</name>
    </ligand>
</feature>
<evidence type="ECO:0000256" key="6">
    <source>
        <dbReference type="ARBA" id="ARBA00023163"/>
    </source>
</evidence>
<feature type="region of interest" description="Disordered" evidence="16">
    <location>
        <begin position="412"/>
        <end position="453"/>
    </location>
</feature>
<comment type="catalytic activity">
    <reaction evidence="9">
        <text>N(6)-(2E)-butenoyl-L-lysyl-[protein] + H2O = (2E)-2-butenoate + L-lysyl-[protein]</text>
        <dbReference type="Rhea" id="RHEA:69172"/>
        <dbReference type="Rhea" id="RHEA-COMP:9752"/>
        <dbReference type="Rhea" id="RHEA-COMP:13707"/>
        <dbReference type="ChEBI" id="CHEBI:15377"/>
        <dbReference type="ChEBI" id="CHEBI:29969"/>
        <dbReference type="ChEBI" id="CHEBI:35899"/>
        <dbReference type="ChEBI" id="CHEBI:137954"/>
    </reaction>
    <physiologicalReaction direction="left-to-right" evidence="9">
        <dbReference type="Rhea" id="RHEA:69173"/>
    </physiologicalReaction>
</comment>
<dbReference type="SUPFAM" id="SSF52768">
    <property type="entry name" value="Arginase/deacetylase"/>
    <property type="match status" value="1"/>
</dbReference>
<keyword evidence="4 12" id="KW-0156">Chromatin regulator</keyword>
<dbReference type="InterPro" id="IPR023696">
    <property type="entry name" value="Ureohydrolase_dom_sf"/>
</dbReference>
<feature type="region of interest" description="Disordered" evidence="16">
    <location>
        <begin position="385"/>
        <end position="404"/>
    </location>
</feature>
<evidence type="ECO:0000256" key="7">
    <source>
        <dbReference type="ARBA" id="ARBA00023242"/>
    </source>
</evidence>
<dbReference type="PANTHER" id="PTHR10625">
    <property type="entry name" value="HISTONE DEACETYLASE HDAC1-RELATED"/>
    <property type="match status" value="1"/>
</dbReference>
<evidence type="ECO:0000256" key="16">
    <source>
        <dbReference type="SAM" id="MobiDB-lite"/>
    </source>
</evidence>
<dbReference type="PIRSF" id="PIRSF037913">
    <property type="entry name" value="His_deacetylse_1"/>
    <property type="match status" value="1"/>
</dbReference>
<dbReference type="InterPro" id="IPR000286">
    <property type="entry name" value="HDACs"/>
</dbReference>
<keyword evidence="6 12" id="KW-0804">Transcription</keyword>
<dbReference type="GO" id="GO:0031507">
    <property type="term" value="P:heterochromatin formation"/>
    <property type="evidence" value="ECO:0007669"/>
    <property type="project" value="TreeGrafter"/>
</dbReference>
<feature type="binding site" evidence="15">
    <location>
        <position position="172"/>
    </location>
    <ligand>
        <name>a divalent metal cation</name>
        <dbReference type="ChEBI" id="CHEBI:60240"/>
    </ligand>
</feature>
<protein>
    <recommendedName>
        <fullName evidence="12">Histone deacetylase 2</fullName>
        <shortName evidence="12">HD2</shortName>
        <ecNumber evidence="12">3.5.1.98</ecNumber>
    </recommendedName>
</protein>
<feature type="compositionally biased region" description="Acidic residues" evidence="16">
    <location>
        <begin position="413"/>
        <end position="423"/>
    </location>
</feature>
<keyword evidence="3 12" id="KW-0378">Hydrolase</keyword>
<evidence type="ECO:0000256" key="1">
    <source>
        <dbReference type="ARBA" id="ARBA00004123"/>
    </source>
</evidence>
<dbReference type="PANTHER" id="PTHR10625:SF46">
    <property type="entry name" value="HISTONE DEACETYLASE 2"/>
    <property type="match status" value="1"/>
</dbReference>
<gene>
    <name evidence="18" type="primary">HDAC2</name>
</gene>
<feature type="active site" description="Proton acceptor" evidence="13">
    <location>
        <position position="137"/>
    </location>
</feature>
<dbReference type="GO" id="GO:0141221">
    <property type="term" value="F:histone deacetylase activity, hydrolytic mechanism"/>
    <property type="evidence" value="ECO:0007669"/>
    <property type="project" value="UniProtKB-EC"/>
</dbReference>
<dbReference type="GO" id="GO:0140297">
    <property type="term" value="F:DNA-binding transcription factor binding"/>
    <property type="evidence" value="ECO:0007669"/>
    <property type="project" value="UniProtKB-ARBA"/>
</dbReference>
<dbReference type="OrthoDB" id="1918432at2759"/>
<comment type="function">
    <text evidence="12">Histone deacetylase that catalyzes the deacetylation of lysine residues on the N-terminal part of the core histones (H2A, H2B, H3 and H4). Histone deacetylation gives a tag for epigenetic repression and plays an important role in transcriptional regulation, cell cycle progression and developmental events. Histone deacetylases act via the formation of large multiprotein complexes.</text>
</comment>
<name>A0A7N6ALB9_ANATE</name>
<dbReference type="GO" id="GO:0016581">
    <property type="term" value="C:NuRD complex"/>
    <property type="evidence" value="ECO:0007669"/>
    <property type="project" value="TreeGrafter"/>
</dbReference>
<keyword evidence="5 12" id="KW-0805">Transcription regulation</keyword>